<protein>
    <submittedName>
        <fullName evidence="1">Uncharacterized protein</fullName>
    </submittedName>
</protein>
<comment type="caution">
    <text evidence="1">The sequence shown here is derived from an EMBL/GenBank/DDBJ whole genome shotgun (WGS) entry which is preliminary data.</text>
</comment>
<dbReference type="Proteomes" id="UP001140453">
    <property type="component" value="Unassembled WGS sequence"/>
</dbReference>
<proteinExistence type="predicted"/>
<evidence type="ECO:0000313" key="2">
    <source>
        <dbReference type="Proteomes" id="UP001140453"/>
    </source>
</evidence>
<reference evidence="1" key="1">
    <citation type="submission" date="2022-10" db="EMBL/GenBank/DDBJ databases">
        <title>Tapping the CABI collections for fungal endophytes: first genome assemblies for Collariella, Neodidymelliopsis, Ascochyta clinopodiicola, Didymella pomorum, Didymosphaeria variabile, Neocosmospora piperis and Neocucurbitaria cava.</title>
        <authorList>
            <person name="Hill R."/>
        </authorList>
    </citation>
    <scope>NUCLEOTIDE SEQUENCE</scope>
    <source>
        <strain evidence="1">IMI 355082</strain>
    </source>
</reference>
<name>A0A9W8Z446_9PEZI</name>
<evidence type="ECO:0000313" key="1">
    <source>
        <dbReference type="EMBL" id="KAJ4397313.1"/>
    </source>
</evidence>
<dbReference type="AlphaFoldDB" id="A0A9W8Z446"/>
<dbReference type="EMBL" id="JAPEVB010000001">
    <property type="protein sequence ID" value="KAJ4397313.1"/>
    <property type="molecule type" value="Genomic_DNA"/>
</dbReference>
<sequence>MAVHEHFELFFDLPSELREQVLGYLLIKPRAIQIKQGSDEGNLTSGSDTVEEDEYKAYGPRWPLNYFLVSQTFNKEATATYFRENVFHIFPKGTKVLLNRPEYSKGHHPGPSPLIFKDPRSGDALLLNPTWTPSVRRIRNVVIYIHRLRDFLERSVFQPLLDMILAGGLKTLEFRVGFRSRGEGMFTAPPMRCMFRVLTDPDLLVARLCISARNHARLWCPFHAGGGDGSESCGISKGRMEGPRSGWLGVDVAALIRKYGEADDHLRILKVGD</sequence>
<organism evidence="1 2">
    <name type="scientific">Gnomoniopsis smithogilvyi</name>
    <dbReference type="NCBI Taxonomy" id="1191159"/>
    <lineage>
        <taxon>Eukaryota</taxon>
        <taxon>Fungi</taxon>
        <taxon>Dikarya</taxon>
        <taxon>Ascomycota</taxon>
        <taxon>Pezizomycotina</taxon>
        <taxon>Sordariomycetes</taxon>
        <taxon>Sordariomycetidae</taxon>
        <taxon>Diaporthales</taxon>
        <taxon>Gnomoniaceae</taxon>
        <taxon>Gnomoniopsis</taxon>
    </lineage>
</organism>
<dbReference type="OrthoDB" id="5229512at2759"/>
<gene>
    <name evidence="1" type="ORF">N0V93_001537</name>
</gene>
<accession>A0A9W8Z446</accession>
<keyword evidence="2" id="KW-1185">Reference proteome</keyword>